<keyword evidence="2" id="KW-1185">Reference proteome</keyword>
<dbReference type="Proteomes" id="UP000001847">
    <property type="component" value="Chromosome I"/>
</dbReference>
<evidence type="ECO:0008006" key="3">
    <source>
        <dbReference type="Google" id="ProtNLM"/>
    </source>
</evidence>
<sequence length="132" mass="15302">MNHKARIELILNELFTNPKTTSIPEVFSADYIAHTSQKDYVGLKIVSRWIKNLKGFLSDLKVIKLEFIYENQDIVVWKRTIKGKIKPSKNKKLTPGKTIKWEELVVSKFQSNLIKEEWITSEFLGALLPKGK</sequence>
<accession>B0SK70</accession>
<evidence type="ECO:0000313" key="1">
    <source>
        <dbReference type="EMBL" id="ABZ96188.1"/>
    </source>
</evidence>
<dbReference type="GO" id="GO:0030638">
    <property type="term" value="P:polyketide metabolic process"/>
    <property type="evidence" value="ECO:0007669"/>
    <property type="project" value="InterPro"/>
</dbReference>
<dbReference type="RefSeq" id="WP_012387079.1">
    <property type="nucleotide sequence ID" value="NC_010602.1"/>
</dbReference>
<dbReference type="Gene3D" id="3.10.450.50">
    <property type="match status" value="1"/>
</dbReference>
<dbReference type="InterPro" id="IPR009959">
    <property type="entry name" value="Cyclase_SnoaL-like"/>
</dbReference>
<dbReference type="BioCyc" id="LBIF456481:LEPBI_RS00220-MONOMER"/>
<dbReference type="KEGG" id="lbi:LEPBI_I0041"/>
<dbReference type="SUPFAM" id="SSF54427">
    <property type="entry name" value="NTF2-like"/>
    <property type="match status" value="1"/>
</dbReference>
<dbReference type="OrthoDB" id="329554at2"/>
<gene>
    <name evidence="1" type="ordered locus">LEPBI_I0041</name>
</gene>
<proteinExistence type="predicted"/>
<evidence type="ECO:0000313" key="2">
    <source>
        <dbReference type="Proteomes" id="UP000001847"/>
    </source>
</evidence>
<name>B0SK70_LEPBP</name>
<protein>
    <recommendedName>
        <fullName evidence="3">SnoaL-like domain-containing protein</fullName>
    </recommendedName>
</protein>
<dbReference type="InterPro" id="IPR032710">
    <property type="entry name" value="NTF2-like_dom_sf"/>
</dbReference>
<dbReference type="Pfam" id="PF07366">
    <property type="entry name" value="SnoaL"/>
    <property type="match status" value="1"/>
</dbReference>
<dbReference type="EMBL" id="CP000786">
    <property type="protein sequence ID" value="ABZ96188.1"/>
    <property type="molecule type" value="Genomic_DNA"/>
</dbReference>
<dbReference type="HOGENOM" id="CLU_1914451_0_0_12"/>
<dbReference type="AlphaFoldDB" id="B0SK70"/>
<organism evidence="1 2">
    <name type="scientific">Leptospira biflexa serovar Patoc (strain Patoc 1 / ATCC 23582 / Paris)</name>
    <dbReference type="NCBI Taxonomy" id="456481"/>
    <lineage>
        <taxon>Bacteria</taxon>
        <taxon>Pseudomonadati</taxon>
        <taxon>Spirochaetota</taxon>
        <taxon>Spirochaetia</taxon>
        <taxon>Leptospirales</taxon>
        <taxon>Leptospiraceae</taxon>
        <taxon>Leptospira</taxon>
    </lineage>
</organism>
<dbReference type="STRING" id="456481.LEPBI_I0041"/>
<reference evidence="1 2" key="1">
    <citation type="journal article" date="2008" name="PLoS ONE">
        <title>Genome sequence of the saprophyte Leptospira biflexa provides insights into the evolution of Leptospira and the pathogenesis of leptospirosis.</title>
        <authorList>
            <person name="Picardeau M."/>
            <person name="Bulach D.M."/>
            <person name="Bouchier C."/>
            <person name="Zuerner R.L."/>
            <person name="Zidane N."/>
            <person name="Wilson P.J."/>
            <person name="Creno S."/>
            <person name="Kuczek E.S."/>
            <person name="Bommezzadri S."/>
            <person name="Davis J.C."/>
            <person name="McGrath A."/>
            <person name="Johnson M.J."/>
            <person name="Boursaux-Eude C."/>
            <person name="Seemann T."/>
            <person name="Rouy Z."/>
            <person name="Coppel R.L."/>
            <person name="Rood J.I."/>
            <person name="Lajus A."/>
            <person name="Davies J.K."/>
            <person name="Medigue C."/>
            <person name="Adler B."/>
        </authorList>
    </citation>
    <scope>NUCLEOTIDE SEQUENCE [LARGE SCALE GENOMIC DNA]</scope>
    <source>
        <strain evidence="2">Patoc 1 / ATCC 23582 / Paris</strain>
    </source>
</reference>